<organism evidence="2 3">
    <name type="scientific">Pundamilia nyererei</name>
    <dbReference type="NCBI Taxonomy" id="303518"/>
    <lineage>
        <taxon>Eukaryota</taxon>
        <taxon>Metazoa</taxon>
        <taxon>Chordata</taxon>
        <taxon>Craniata</taxon>
        <taxon>Vertebrata</taxon>
        <taxon>Euteleostomi</taxon>
        <taxon>Actinopterygii</taxon>
        <taxon>Neopterygii</taxon>
        <taxon>Teleostei</taxon>
        <taxon>Neoteleostei</taxon>
        <taxon>Acanthomorphata</taxon>
        <taxon>Ovalentaria</taxon>
        <taxon>Cichlomorphae</taxon>
        <taxon>Cichliformes</taxon>
        <taxon>Cichlidae</taxon>
        <taxon>African cichlids</taxon>
        <taxon>Pseudocrenilabrinae</taxon>
        <taxon>Haplochromini</taxon>
        <taxon>Pundamilia</taxon>
    </lineage>
</organism>
<dbReference type="PANTHER" id="PTHR37860:SF2">
    <property type="entry name" value="VITELLOGENIN DOMAIN-CONTAINING PROTEIN"/>
    <property type="match status" value="1"/>
</dbReference>
<dbReference type="SMART" id="SM00216">
    <property type="entry name" value="VWD"/>
    <property type="match status" value="1"/>
</dbReference>
<dbReference type="PROSITE" id="PS51233">
    <property type="entry name" value="VWFD"/>
    <property type="match status" value="1"/>
</dbReference>
<dbReference type="InterPro" id="IPR001846">
    <property type="entry name" value="VWF_type-D"/>
</dbReference>
<proteinExistence type="predicted"/>
<keyword evidence="2" id="KW-1185">Reference proteome</keyword>
<dbReference type="PANTHER" id="PTHR37860">
    <property type="entry name" value="AGAP008810-PA"/>
    <property type="match status" value="1"/>
</dbReference>
<evidence type="ECO:0000259" key="1">
    <source>
        <dbReference type="PROSITE" id="PS51233"/>
    </source>
</evidence>
<dbReference type="Proteomes" id="UP000695023">
    <property type="component" value="Unplaced"/>
</dbReference>
<evidence type="ECO:0000313" key="2">
    <source>
        <dbReference type="Proteomes" id="UP000695023"/>
    </source>
</evidence>
<dbReference type="GeneID" id="102213132"/>
<name>A0A9Y3QIY4_9CICH</name>
<dbReference type="Pfam" id="PF00094">
    <property type="entry name" value="VWD"/>
    <property type="match status" value="1"/>
</dbReference>
<dbReference type="RefSeq" id="XP_005721011.1">
    <property type="nucleotide sequence ID" value="XM_005720954.2"/>
</dbReference>
<gene>
    <name evidence="3" type="primary">LOC102213132</name>
</gene>
<evidence type="ECO:0000313" key="3">
    <source>
        <dbReference type="RefSeq" id="XP_005721011.1"/>
    </source>
</evidence>
<dbReference type="AlphaFoldDB" id="A0A9Y3QIY4"/>
<accession>A0A9Y3QIY4</accession>
<protein>
    <submittedName>
        <fullName evidence="3">Uncharacterized protein LOC102213132</fullName>
    </submittedName>
</protein>
<sequence>MAVSSVKGCVSMAHEGNSFFQNAELRWDSRSLKQGIKYQKAHRGMHSLQVNVGLDRVSPAPCPSHTLLAKVQTNLKDRLEHIVLLGLCPLQPTLSWSGSHRVNSGEELLYTQSQLAVTGRPYHCSFTLALTNSSTLHGTNMSLFSESRMGNCSVEVRGSALSQIKGSGLQVQARLDGREKIWLNGTVEGRCLQTTAGHMNGLGLSEDLTVAVCVGVNHSLTLHVQKRSGSGTSETLGRVFLGTANQTLMLRASGCLESLTAAEQRADYLSSQIQIKLTERIRALQRLLVDFRRQSRDSQLLQELSALPLHVSQQAEALLGKKEKGVLALWQRSPLRHFLTDSLPRFLSLLQHASLLGQQELRRPLATLAGVYQDVKGQRLEAMWREAVLQWNDKLVEVHPALLENPQLRLLSEAGVTTLSIALDVAGQHAYHWIEGRLAMALSGVRKRLASVYKFFPSECSVIVSVPLPQLPRSKTANAGLMEILLEEWILRPLLTLAAVRPTAELYRLKRKIMDSPFTHQALLVADQFVVTFDGHLYELPGSCPLLLARDVGRDPSFTLLLGTDAQKLLLIQMNNHTISVQRNGQVRTDCSGAVSHTFLTDDGVTVRKASNVVQVSSQRGMFVSCDLSLELCSFTLDGWLHGVSTGLFGTNDNDAGNDFPMFDGSQAKNLEDFLYTWQMKPTCIEPSATAAVSPASCDALFSSPDSPLSSCFRVVDPSQFMSVCKLSSSRAPCRLAFAFAHLCQQNYIPMEVPVHCMKV</sequence>
<reference evidence="3" key="1">
    <citation type="submission" date="2025-08" db="UniProtKB">
        <authorList>
            <consortium name="RefSeq"/>
        </authorList>
    </citation>
    <scope>IDENTIFICATION</scope>
</reference>
<feature type="domain" description="VWFD" evidence="1">
    <location>
        <begin position="520"/>
        <end position="685"/>
    </location>
</feature>